<comment type="caution">
    <text evidence="2">The sequence shown here is derived from an EMBL/GenBank/DDBJ whole genome shotgun (WGS) entry which is preliminary data.</text>
</comment>
<feature type="compositionally biased region" description="Polar residues" evidence="1">
    <location>
        <begin position="29"/>
        <end position="39"/>
    </location>
</feature>
<organism evidence="2 3">
    <name type="scientific">Orbilia oligospora</name>
    <name type="common">Nematode-trapping fungus</name>
    <name type="synonym">Arthrobotrys oligospora</name>
    <dbReference type="NCBI Taxonomy" id="2813651"/>
    <lineage>
        <taxon>Eukaryota</taxon>
        <taxon>Fungi</taxon>
        <taxon>Dikarya</taxon>
        <taxon>Ascomycota</taxon>
        <taxon>Pezizomycotina</taxon>
        <taxon>Orbiliomycetes</taxon>
        <taxon>Orbiliales</taxon>
        <taxon>Orbiliaceae</taxon>
        <taxon>Orbilia</taxon>
    </lineage>
</organism>
<sequence length="152" mass="16702">MSWRNTQLNSDQARPEISEVEEYKGTQPPILSSTSLTSGTDREIPCEKGQQEMRRVAVVGFWLADFASPCFDAKNAVSWLPCCYGSDPPSINNIIAINLHPFHPPSFYPAGPIDTPIYDFTEHVIIGFIINSLSSAILPALDVGYITSHTGC</sequence>
<protein>
    <submittedName>
        <fullName evidence="2">Uncharacterized protein</fullName>
    </submittedName>
</protein>
<feature type="region of interest" description="Disordered" evidence="1">
    <location>
        <begin position="20"/>
        <end position="43"/>
    </location>
</feature>
<dbReference type="AlphaFoldDB" id="A0A7C8PVP5"/>
<accession>A0A7C8PVP5</accession>
<dbReference type="Proteomes" id="UP000297595">
    <property type="component" value="Unassembled WGS sequence"/>
</dbReference>
<reference evidence="2 3" key="1">
    <citation type="submission" date="2019-03" db="EMBL/GenBank/DDBJ databases">
        <title>Nematode-trapping fungi genome.</title>
        <authorList>
            <person name="Vidal-Diez De Ulzurrun G."/>
        </authorList>
    </citation>
    <scope>NUCLEOTIDE SEQUENCE [LARGE SCALE GENOMIC DNA]</scope>
    <source>
        <strain evidence="2 3">TWF154</strain>
    </source>
</reference>
<evidence type="ECO:0000313" key="2">
    <source>
        <dbReference type="EMBL" id="TGJ68967.1"/>
    </source>
</evidence>
<name>A0A7C8PVP5_ORBOL</name>
<proteinExistence type="predicted"/>
<gene>
    <name evidence="2" type="ORF">EYR41_005045</name>
</gene>
<dbReference type="OrthoDB" id="10327063at2759"/>
<evidence type="ECO:0000256" key="1">
    <source>
        <dbReference type="SAM" id="MobiDB-lite"/>
    </source>
</evidence>
<dbReference type="EMBL" id="SOZJ01000003">
    <property type="protein sequence ID" value="TGJ68967.1"/>
    <property type="molecule type" value="Genomic_DNA"/>
</dbReference>
<evidence type="ECO:0000313" key="3">
    <source>
        <dbReference type="Proteomes" id="UP000297595"/>
    </source>
</evidence>